<reference evidence="2" key="1">
    <citation type="journal article" date="2015" name="Nature">
        <title>Complex archaea that bridge the gap between prokaryotes and eukaryotes.</title>
        <authorList>
            <person name="Spang A."/>
            <person name="Saw J.H."/>
            <person name="Jorgensen S.L."/>
            <person name="Zaremba-Niedzwiedzka K."/>
            <person name="Martijn J."/>
            <person name="Lind A.E."/>
            <person name="van Eijk R."/>
            <person name="Schleper C."/>
            <person name="Guy L."/>
            <person name="Ettema T.J."/>
        </authorList>
    </citation>
    <scope>NUCLEOTIDE SEQUENCE</scope>
</reference>
<dbReference type="AlphaFoldDB" id="A0A0F8ZZ45"/>
<evidence type="ECO:0000256" key="1">
    <source>
        <dbReference type="SAM" id="Phobius"/>
    </source>
</evidence>
<dbReference type="EMBL" id="LAZR01048789">
    <property type="protein sequence ID" value="KKK91130.1"/>
    <property type="molecule type" value="Genomic_DNA"/>
</dbReference>
<proteinExistence type="predicted"/>
<keyword evidence="1" id="KW-0472">Membrane</keyword>
<keyword evidence="1" id="KW-0812">Transmembrane</keyword>
<evidence type="ECO:0000313" key="2">
    <source>
        <dbReference type="EMBL" id="KKK91130.1"/>
    </source>
</evidence>
<comment type="caution">
    <text evidence="2">The sequence shown here is derived from an EMBL/GenBank/DDBJ whole genome shotgun (WGS) entry which is preliminary data.</text>
</comment>
<sequence>MTTPTLRERMARLETLVEGLIEHNKVRDRWTLRIIGGLVIGVVLMGLPGCVRLLAGVSS</sequence>
<accession>A0A0F8ZZ45</accession>
<feature type="transmembrane region" description="Helical" evidence="1">
    <location>
        <begin position="34"/>
        <end position="55"/>
    </location>
</feature>
<organism evidence="2">
    <name type="scientific">marine sediment metagenome</name>
    <dbReference type="NCBI Taxonomy" id="412755"/>
    <lineage>
        <taxon>unclassified sequences</taxon>
        <taxon>metagenomes</taxon>
        <taxon>ecological metagenomes</taxon>
    </lineage>
</organism>
<name>A0A0F8ZZ45_9ZZZZ</name>
<keyword evidence="1" id="KW-1133">Transmembrane helix</keyword>
<gene>
    <name evidence="2" type="ORF">LCGC14_2716060</name>
</gene>
<protein>
    <submittedName>
        <fullName evidence="2">Uncharacterized protein</fullName>
    </submittedName>
</protein>